<evidence type="ECO:0000313" key="2">
    <source>
        <dbReference type="Proteomes" id="UP000316030"/>
    </source>
</evidence>
<dbReference type="RefSeq" id="WP_142493105.1">
    <property type="nucleotide sequence ID" value="NZ_FXTO01000009.1"/>
</dbReference>
<gene>
    <name evidence="1" type="ORF">SAMN06265173_10943</name>
</gene>
<sequence length="412" mass="46438">MAVDSFDAIVREYVWLALQLHNHDPNPYIYIGDPELRAQAQTNVMPLDMIDRGLNVLEDALGAFPETQIDGGAYRRQILAERITAMQVRSGILQGRMPASFTDEVHALYSLDVPHKDVAHFRALASDLEQIVPGSGPLPERLVRFRDRFLIAPDRIQAAMTEALHEARTRTLAHFDLPETEGVTVQMDTDGHFSGFAEYLGQGRTIVHFSQTQPLHLDRVVELATHEAYPGHHVQGTLIEAELVHRRGWLEWTMLPLFGAHTVLAEGAANYGVRLAFDRETRLAFDRDVVLPMTGLSHLSADLDAYHHYVDLVEKLNFARNEVARGFLYGGWDRDYAIEWLMTFGLETQGTATQRLVIIQALRSYVVTYNCGLDWVTQQIENVGAMSVLQKWQGLKQLLETPTIPVKSSNFG</sequence>
<organism evidence="1 2">
    <name type="scientific">Thalassovita litoralis</name>
    <dbReference type="NCBI Taxonomy" id="1010611"/>
    <lineage>
        <taxon>Bacteria</taxon>
        <taxon>Pseudomonadati</taxon>
        <taxon>Pseudomonadota</taxon>
        <taxon>Alphaproteobacteria</taxon>
        <taxon>Rhodobacterales</taxon>
        <taxon>Roseobacteraceae</taxon>
        <taxon>Thalassovita</taxon>
    </lineage>
</organism>
<dbReference type="AlphaFoldDB" id="A0A521D8I0"/>
<protein>
    <recommendedName>
        <fullName evidence="3">DUF885 domain-containing protein</fullName>
    </recommendedName>
</protein>
<proteinExistence type="predicted"/>
<keyword evidence="2" id="KW-1185">Reference proteome</keyword>
<evidence type="ECO:0008006" key="3">
    <source>
        <dbReference type="Google" id="ProtNLM"/>
    </source>
</evidence>
<dbReference type="EMBL" id="FXTO01000009">
    <property type="protein sequence ID" value="SMO67200.1"/>
    <property type="molecule type" value="Genomic_DNA"/>
</dbReference>
<reference evidence="1 2" key="1">
    <citation type="submission" date="2017-05" db="EMBL/GenBank/DDBJ databases">
        <authorList>
            <person name="Varghese N."/>
            <person name="Submissions S."/>
        </authorList>
    </citation>
    <scope>NUCLEOTIDE SEQUENCE [LARGE SCALE GENOMIC DNA]</scope>
    <source>
        <strain evidence="1 2">DSM 29506</strain>
    </source>
</reference>
<accession>A0A521D8I0</accession>
<dbReference type="Proteomes" id="UP000316030">
    <property type="component" value="Unassembled WGS sequence"/>
</dbReference>
<name>A0A521D8I0_9RHOB</name>
<dbReference type="OrthoDB" id="140419at2"/>
<evidence type="ECO:0000313" key="1">
    <source>
        <dbReference type="EMBL" id="SMO67200.1"/>
    </source>
</evidence>